<keyword evidence="1" id="KW-0812">Transmembrane</keyword>
<name>A0AAW8J9I9_9GAMM</name>
<sequence>MSTLPSSLIDQIKSSRPILIIFGVLLIVSGLLFVTFTGIATLTSVYLFGLLMIFAGILQAIMSMSALNGGHRWLWLLFSLLYILAGFFAFKAPLATASALTWLIAAFILLGGIFRIVSAFQLRMVNGWGWVLFSGILLFATGLLIAFNPTSPLWLLGLMLGLDLLFQGINLLILSFAIKKL</sequence>
<feature type="transmembrane region" description="Helical" evidence="1">
    <location>
        <begin position="18"/>
        <end position="39"/>
    </location>
</feature>
<proteinExistence type="predicted"/>
<evidence type="ECO:0000256" key="1">
    <source>
        <dbReference type="SAM" id="Phobius"/>
    </source>
</evidence>
<evidence type="ECO:0000313" key="3">
    <source>
        <dbReference type="Proteomes" id="UP001243844"/>
    </source>
</evidence>
<dbReference type="Pfam" id="PF03729">
    <property type="entry name" value="DUF308"/>
    <property type="match status" value="2"/>
</dbReference>
<keyword evidence="1" id="KW-0472">Membrane</keyword>
<gene>
    <name evidence="2" type="ORF">RFH47_10835</name>
</gene>
<dbReference type="PANTHER" id="PTHR34989:SF1">
    <property type="entry name" value="PROTEIN HDED"/>
    <property type="match status" value="1"/>
</dbReference>
<reference evidence="2" key="1">
    <citation type="submission" date="2023-08" db="EMBL/GenBank/DDBJ databases">
        <title>Emergence of clinically-relevant ST2 carbapenem-resistant Acinetobacter baumannii strains in hospital sewages in Zhejiang, East of China.</title>
        <authorList>
            <person name="Kaichao C."/>
            <person name="Zhang R."/>
        </authorList>
    </citation>
    <scope>NUCLEOTIDE SEQUENCE</scope>
    <source>
        <strain evidence="2">M-RB-37</strain>
    </source>
</reference>
<accession>A0AAW8J9I9</accession>
<dbReference type="PANTHER" id="PTHR34989">
    <property type="entry name" value="PROTEIN HDED"/>
    <property type="match status" value="1"/>
</dbReference>
<evidence type="ECO:0000313" key="2">
    <source>
        <dbReference type="EMBL" id="MDQ8936218.1"/>
    </source>
</evidence>
<feature type="transmembrane region" description="Helical" evidence="1">
    <location>
        <begin position="96"/>
        <end position="117"/>
    </location>
</feature>
<organism evidence="2 3">
    <name type="scientific">Acinetobacter rudis</name>
    <dbReference type="NCBI Taxonomy" id="632955"/>
    <lineage>
        <taxon>Bacteria</taxon>
        <taxon>Pseudomonadati</taxon>
        <taxon>Pseudomonadota</taxon>
        <taxon>Gammaproteobacteria</taxon>
        <taxon>Moraxellales</taxon>
        <taxon>Moraxellaceae</taxon>
        <taxon>Acinetobacter</taxon>
    </lineage>
</organism>
<feature type="transmembrane region" description="Helical" evidence="1">
    <location>
        <begin position="129"/>
        <end position="147"/>
    </location>
</feature>
<dbReference type="Proteomes" id="UP001243844">
    <property type="component" value="Unassembled WGS sequence"/>
</dbReference>
<dbReference type="EMBL" id="JAVIDL010000019">
    <property type="protein sequence ID" value="MDQ8936218.1"/>
    <property type="molecule type" value="Genomic_DNA"/>
</dbReference>
<comment type="caution">
    <text evidence="2">The sequence shown here is derived from an EMBL/GenBank/DDBJ whole genome shotgun (WGS) entry which is preliminary data.</text>
</comment>
<feature type="transmembrane region" description="Helical" evidence="1">
    <location>
        <begin position="153"/>
        <end position="178"/>
    </location>
</feature>
<dbReference type="RefSeq" id="WP_308981591.1">
    <property type="nucleotide sequence ID" value="NZ_JAVIDL010000019.1"/>
</dbReference>
<protein>
    <submittedName>
        <fullName evidence="2">HdeD family acid-resistance protein</fullName>
    </submittedName>
</protein>
<feature type="transmembrane region" description="Helical" evidence="1">
    <location>
        <begin position="73"/>
        <end position="90"/>
    </location>
</feature>
<dbReference type="AlphaFoldDB" id="A0AAW8J9I9"/>
<dbReference type="GO" id="GO:0005886">
    <property type="term" value="C:plasma membrane"/>
    <property type="evidence" value="ECO:0007669"/>
    <property type="project" value="TreeGrafter"/>
</dbReference>
<feature type="transmembrane region" description="Helical" evidence="1">
    <location>
        <begin position="45"/>
        <end position="61"/>
    </location>
</feature>
<dbReference type="InterPro" id="IPR052712">
    <property type="entry name" value="Acid_resist_chaperone_HdeD"/>
</dbReference>
<keyword evidence="1" id="KW-1133">Transmembrane helix</keyword>
<dbReference type="InterPro" id="IPR005325">
    <property type="entry name" value="DUF308_memb"/>
</dbReference>